<feature type="compositionally biased region" description="Pro residues" evidence="13">
    <location>
        <begin position="370"/>
        <end position="384"/>
    </location>
</feature>
<dbReference type="GO" id="GO:0046872">
    <property type="term" value="F:metal ion binding"/>
    <property type="evidence" value="ECO:0007669"/>
    <property type="project" value="UniProtKB-KW"/>
</dbReference>
<name>A0A0G4J1J8_PLABS</name>
<dbReference type="Pfam" id="PF11987">
    <property type="entry name" value="IF-2"/>
    <property type="match status" value="1"/>
</dbReference>
<dbReference type="CDD" id="cd01887">
    <property type="entry name" value="IF2_eIF5B"/>
    <property type="match status" value="1"/>
</dbReference>
<dbReference type="InterPro" id="IPR015760">
    <property type="entry name" value="TIF_IF2"/>
</dbReference>
<dbReference type="InterPro" id="IPR036925">
    <property type="entry name" value="TIF_IF2_dom3_sf"/>
</dbReference>
<dbReference type="SUPFAM" id="SSF50447">
    <property type="entry name" value="Translation proteins"/>
    <property type="match status" value="1"/>
</dbReference>
<evidence type="ECO:0000256" key="3">
    <source>
        <dbReference type="ARBA" id="ARBA00011986"/>
    </source>
</evidence>
<feature type="compositionally biased region" description="Low complexity" evidence="13">
    <location>
        <begin position="43"/>
        <end position="64"/>
    </location>
</feature>
<dbReference type="Gene3D" id="2.40.30.10">
    <property type="entry name" value="Translation factors"/>
    <property type="match status" value="2"/>
</dbReference>
<dbReference type="GO" id="GO:0003924">
    <property type="term" value="F:GTPase activity"/>
    <property type="evidence" value="ECO:0007669"/>
    <property type="project" value="InterPro"/>
</dbReference>
<evidence type="ECO:0000256" key="13">
    <source>
        <dbReference type="SAM" id="MobiDB-lite"/>
    </source>
</evidence>
<accession>A0A0G4J1J8</accession>
<dbReference type="SUPFAM" id="SSF52156">
    <property type="entry name" value="Initiation factor IF2/eIF5b, domain 3"/>
    <property type="match status" value="1"/>
</dbReference>
<keyword evidence="8" id="KW-0547">Nucleotide-binding</keyword>
<keyword evidence="9" id="KW-0378">Hydrolase</keyword>
<dbReference type="EMBL" id="OVEO01000015">
    <property type="protein sequence ID" value="SPR00889.1"/>
    <property type="molecule type" value="Genomic_DNA"/>
</dbReference>
<evidence type="ECO:0000256" key="4">
    <source>
        <dbReference type="ARBA" id="ARBA00013824"/>
    </source>
</evidence>
<gene>
    <name evidence="15" type="ORF">PBRA_008506</name>
    <name evidence="16" type="ORF">PLBR_LOCUS8104</name>
</gene>
<feature type="compositionally biased region" description="Basic residues" evidence="13">
    <location>
        <begin position="87"/>
        <end position="97"/>
    </location>
</feature>
<dbReference type="SUPFAM" id="SSF52540">
    <property type="entry name" value="P-loop containing nucleoside triphosphate hydrolases"/>
    <property type="match status" value="1"/>
</dbReference>
<evidence type="ECO:0000259" key="14">
    <source>
        <dbReference type="PROSITE" id="PS51722"/>
    </source>
</evidence>
<dbReference type="Proteomes" id="UP000039324">
    <property type="component" value="Unassembled WGS sequence"/>
</dbReference>
<feature type="compositionally biased region" description="Low complexity" evidence="13">
    <location>
        <begin position="214"/>
        <end position="229"/>
    </location>
</feature>
<evidence type="ECO:0000256" key="12">
    <source>
        <dbReference type="ARBA" id="ARBA00032478"/>
    </source>
</evidence>
<feature type="compositionally biased region" description="Basic residues" evidence="13">
    <location>
        <begin position="330"/>
        <end position="343"/>
    </location>
</feature>
<dbReference type="EMBL" id="CDSF01000111">
    <property type="protein sequence ID" value="CEP01194.1"/>
    <property type="molecule type" value="Genomic_DNA"/>
</dbReference>
<evidence type="ECO:0000256" key="7">
    <source>
        <dbReference type="ARBA" id="ARBA00022723"/>
    </source>
</evidence>
<feature type="compositionally biased region" description="Low complexity" evidence="13">
    <location>
        <begin position="71"/>
        <end position="86"/>
    </location>
</feature>
<dbReference type="OMA" id="EFAVMLC"/>
<evidence type="ECO:0000256" key="11">
    <source>
        <dbReference type="ARBA" id="ARBA00023134"/>
    </source>
</evidence>
<evidence type="ECO:0000256" key="2">
    <source>
        <dbReference type="ARBA" id="ARBA00007733"/>
    </source>
</evidence>
<dbReference type="PANTHER" id="PTHR43381">
    <property type="entry name" value="TRANSLATION INITIATION FACTOR IF-2-RELATED"/>
    <property type="match status" value="1"/>
</dbReference>
<protein>
    <recommendedName>
        <fullName evidence="4">Eukaryotic translation initiation factor 5B</fullName>
        <ecNumber evidence="3">3.6.5.3</ecNumber>
    </recommendedName>
    <alternativeName>
        <fullName evidence="12">Translation initiation factor IF-2</fullName>
    </alternativeName>
</protein>
<dbReference type="InterPro" id="IPR009000">
    <property type="entry name" value="Transl_B-barrel_sf"/>
</dbReference>
<dbReference type="CDD" id="cd16266">
    <property type="entry name" value="IF2_aeIF5B_IV"/>
    <property type="match status" value="1"/>
</dbReference>
<dbReference type="FunFam" id="3.40.50.300:FF:000112">
    <property type="entry name" value="Eukaryotic translation initiation factor 5B"/>
    <property type="match status" value="1"/>
</dbReference>
<dbReference type="Gene3D" id="3.40.50.300">
    <property type="entry name" value="P-loop containing nucleotide triphosphate hydrolases"/>
    <property type="match status" value="1"/>
</dbReference>
<feature type="compositionally biased region" description="Basic and acidic residues" evidence="13">
    <location>
        <begin position="30"/>
        <end position="39"/>
    </location>
</feature>
<dbReference type="Gene3D" id="3.40.50.10050">
    <property type="entry name" value="Translation initiation factor IF- 2, domain 3"/>
    <property type="match status" value="1"/>
</dbReference>
<organism evidence="15 17">
    <name type="scientific">Plasmodiophora brassicae</name>
    <name type="common">Clubroot disease agent</name>
    <dbReference type="NCBI Taxonomy" id="37360"/>
    <lineage>
        <taxon>Eukaryota</taxon>
        <taxon>Sar</taxon>
        <taxon>Rhizaria</taxon>
        <taxon>Endomyxa</taxon>
        <taxon>Phytomyxea</taxon>
        <taxon>Plasmodiophorida</taxon>
        <taxon>Plasmodiophoridae</taxon>
        <taxon>Plasmodiophora</taxon>
    </lineage>
</organism>
<feature type="compositionally biased region" description="Low complexity" evidence="13">
    <location>
        <begin position="98"/>
        <end position="112"/>
    </location>
</feature>
<feature type="compositionally biased region" description="Acidic residues" evidence="13">
    <location>
        <begin position="1"/>
        <end position="11"/>
    </location>
</feature>
<feature type="compositionally biased region" description="Low complexity" evidence="13">
    <location>
        <begin position="483"/>
        <end position="512"/>
    </location>
</feature>
<dbReference type="InterPro" id="IPR005225">
    <property type="entry name" value="Small_GTP-bd"/>
</dbReference>
<dbReference type="PRINTS" id="PR00315">
    <property type="entry name" value="ELONGATNFCT"/>
</dbReference>
<dbReference type="NCBIfam" id="NF003078">
    <property type="entry name" value="PRK04004.1"/>
    <property type="match status" value="1"/>
</dbReference>
<feature type="domain" description="Tr-type G" evidence="14">
    <location>
        <begin position="551"/>
        <end position="770"/>
    </location>
</feature>
<dbReference type="InterPro" id="IPR000795">
    <property type="entry name" value="T_Tr_GTP-bd_dom"/>
</dbReference>
<dbReference type="EC" id="3.6.5.3" evidence="3"/>
<dbReference type="PANTHER" id="PTHR43381:SF4">
    <property type="entry name" value="EUKARYOTIC TRANSLATION INITIATION FACTOR 5B"/>
    <property type="match status" value="1"/>
</dbReference>
<keyword evidence="16" id="KW-0496">Mitochondrion</keyword>
<dbReference type="Pfam" id="PF14578">
    <property type="entry name" value="GTP_EFTU_D4"/>
    <property type="match status" value="1"/>
</dbReference>
<feature type="compositionally biased region" description="Acidic residues" evidence="13">
    <location>
        <begin position="513"/>
        <end position="523"/>
    </location>
</feature>
<dbReference type="OrthoDB" id="4928at2759"/>
<feature type="compositionally biased region" description="Low complexity" evidence="13">
    <location>
        <begin position="163"/>
        <end position="176"/>
    </location>
</feature>
<feature type="compositionally biased region" description="Basic residues" evidence="13">
    <location>
        <begin position="443"/>
        <end position="462"/>
    </location>
</feature>
<dbReference type="CDD" id="cd03703">
    <property type="entry name" value="aeIF5B_II"/>
    <property type="match status" value="1"/>
</dbReference>
<evidence type="ECO:0000313" key="16">
    <source>
        <dbReference type="EMBL" id="SPR00889.1"/>
    </source>
</evidence>
<feature type="compositionally biased region" description="Low complexity" evidence="13">
    <location>
        <begin position="409"/>
        <end position="422"/>
    </location>
</feature>
<keyword evidence="10" id="KW-0648">Protein biosynthesis</keyword>
<evidence type="ECO:0000256" key="9">
    <source>
        <dbReference type="ARBA" id="ARBA00022801"/>
    </source>
</evidence>
<evidence type="ECO:0000313" key="15">
    <source>
        <dbReference type="EMBL" id="CEP01194.1"/>
    </source>
</evidence>
<dbReference type="AlphaFoldDB" id="A0A0G4J1J8"/>
<dbReference type="Proteomes" id="UP000290189">
    <property type="component" value="Unassembled WGS sequence"/>
</dbReference>
<keyword evidence="5" id="KW-0963">Cytoplasm</keyword>
<dbReference type="PROSITE" id="PS51722">
    <property type="entry name" value="G_TR_2"/>
    <property type="match status" value="1"/>
</dbReference>
<proteinExistence type="inferred from homology"/>
<dbReference type="GO" id="GO:0005525">
    <property type="term" value="F:GTP binding"/>
    <property type="evidence" value="ECO:0007669"/>
    <property type="project" value="UniProtKB-KW"/>
</dbReference>
<feature type="compositionally biased region" description="Acidic residues" evidence="13">
    <location>
        <begin position="389"/>
        <end position="408"/>
    </location>
</feature>
<feature type="compositionally biased region" description="Basic and acidic residues" evidence="13">
    <location>
        <begin position="432"/>
        <end position="442"/>
    </location>
</feature>
<evidence type="ECO:0000313" key="18">
    <source>
        <dbReference type="Proteomes" id="UP000290189"/>
    </source>
</evidence>
<geneLocation type="mitochondrion" evidence="16"/>
<keyword evidence="11" id="KW-0342">GTP-binding</keyword>
<dbReference type="InterPro" id="IPR023115">
    <property type="entry name" value="TIF_IF2_dom3"/>
</dbReference>
<dbReference type="FunFam" id="2.40.30.10:FF:000013">
    <property type="entry name" value="eukaryotic translation initiation factor 5B"/>
    <property type="match status" value="1"/>
</dbReference>
<comment type="subcellular location">
    <subcellularLocation>
        <location evidence="1">Cytoplasm</location>
    </subcellularLocation>
</comment>
<keyword evidence="17" id="KW-1185">Reference proteome</keyword>
<feature type="compositionally biased region" description="Basic and acidic residues" evidence="13">
    <location>
        <begin position="233"/>
        <end position="293"/>
    </location>
</feature>
<keyword evidence="7" id="KW-0479">Metal-binding</keyword>
<evidence type="ECO:0000256" key="1">
    <source>
        <dbReference type="ARBA" id="ARBA00004496"/>
    </source>
</evidence>
<keyword evidence="6" id="KW-0396">Initiation factor</keyword>
<evidence type="ECO:0000313" key="17">
    <source>
        <dbReference type="Proteomes" id="UP000039324"/>
    </source>
</evidence>
<evidence type="ECO:0000256" key="10">
    <source>
        <dbReference type="ARBA" id="ARBA00022917"/>
    </source>
</evidence>
<dbReference type="FunFam" id="3.40.50.10050:FF:000002">
    <property type="entry name" value="Eukaryotic translation initiation factor 5B"/>
    <property type="match status" value="1"/>
</dbReference>
<dbReference type="STRING" id="37360.A0A0G4J1J8"/>
<feature type="region of interest" description="Disordered" evidence="13">
    <location>
        <begin position="1"/>
        <end position="546"/>
    </location>
</feature>
<reference evidence="16 18" key="2">
    <citation type="submission" date="2018-03" db="EMBL/GenBank/DDBJ databases">
        <authorList>
            <person name="Fogelqvist J."/>
        </authorList>
    </citation>
    <scope>NUCLEOTIDE SEQUENCE [LARGE SCALE GENOMIC DNA]</scope>
</reference>
<comment type="similarity">
    <text evidence="2">Belongs to the TRAFAC class translation factor GTPase superfamily. Classic translation factor GTPase family. IF-2 subfamily.</text>
</comment>
<evidence type="ECO:0000256" key="5">
    <source>
        <dbReference type="ARBA" id="ARBA00022490"/>
    </source>
</evidence>
<dbReference type="InterPro" id="IPR029459">
    <property type="entry name" value="EFTU-type"/>
</dbReference>
<dbReference type="GO" id="GO:0003743">
    <property type="term" value="F:translation initiation factor activity"/>
    <property type="evidence" value="ECO:0007669"/>
    <property type="project" value="UniProtKB-KW"/>
</dbReference>
<evidence type="ECO:0000256" key="8">
    <source>
        <dbReference type="ARBA" id="ARBA00022741"/>
    </source>
</evidence>
<evidence type="ECO:0000256" key="6">
    <source>
        <dbReference type="ARBA" id="ARBA00022540"/>
    </source>
</evidence>
<dbReference type="Pfam" id="PF00009">
    <property type="entry name" value="GTP_EFTU"/>
    <property type="match status" value="1"/>
</dbReference>
<dbReference type="NCBIfam" id="TIGR00231">
    <property type="entry name" value="small_GTP"/>
    <property type="match status" value="1"/>
</dbReference>
<reference evidence="15 17" key="1">
    <citation type="submission" date="2015-02" db="EMBL/GenBank/DDBJ databases">
        <authorList>
            <person name="Chooi Y.-H."/>
        </authorList>
    </citation>
    <scope>NUCLEOTIDE SEQUENCE [LARGE SCALE GENOMIC DNA]</scope>
    <source>
        <strain evidence="15">E3</strain>
    </source>
</reference>
<dbReference type="InterPro" id="IPR027417">
    <property type="entry name" value="P-loop_NTPase"/>
</dbReference>
<dbReference type="GO" id="GO:0005739">
    <property type="term" value="C:mitochondrion"/>
    <property type="evidence" value="ECO:0007669"/>
    <property type="project" value="TreeGrafter"/>
</dbReference>
<sequence>MSDSGSGDDADVALSSRPQRNVFDMLGDSDAEHSDEAPQHDVAPTPAATRRAPPPARKQAAAKPASDDIDALLADLNADEPAAGKPGKNKKKQKGKKQAAAEPAPAARVADVAPKKAAGDDIEAILAGLEVSDAPSKSKKKQKGKKDAGAPVTAAGRSPVADAPQQGATTAGGAAPNELDDLLAQLAEPAEPAAADEPKKKKKPKKKKEKEEGAAAAAPAPSKAAKPSAMIQRLKEQLEAQKRAEEEFKRQEEERLRRIEEERRLEEEEERRREEERLRRVEEKKKKQEELRRQGKLLSKTQKAKAEKNQAFLEQMRAQGVLPPAEAAKKPRPIVRRKGKKPAPKPGAAAAEQKEEEPAAEPASQEEPAAPEPTPAVEPEPQPPVAEVVEPEAPEPEQEEKGDEDEALSEPSPASSSESVLDAWDMDSEEEREARREKEARKAARQKARLQRHRERLYRRQQRQREKEAAEQARLAAEKTSGARTPAKASSPAKADAVPAAAAADTNGTPATSDEDHDSDDADAAQARQESRDRREQRRQRALAERSASNLRSPICCILGHVDTGKTKILDKIRQTKVQDGEAGGITQQIGASYFPMESIKAKTAELNSLQKKPLEYRLPGLLIIDTPGHESFTNLRSRGSSLCDIAILVVDIMHGLEQQTLESLRLLRSRKTPFIVALNKIDRIYGWKPRSWAPLHTTLAEQEDHAKREFDERVTSTMVAFAEQGLNCALYYKNTDFRKNVSLVPTSAITGEGLPDLLMLLVQLTQSMMSERLQYISELQCTVLEVKVVDGIGTTIDVILSNGYLHVNDTIVVCGLSGPIVTTIRALLTPFPMTELRVKGEYQRLKSVKAAAGIKIAASGLEDAVAGSQLLVCGPGDDIDDLKDEVMTDLASVLSKVDKSGKGVCVQASTLGSLEALLQFLADMKIPVSGIAIGPVHKKDVMRASVMLERQREFAVILAFDVKVSAEARQFAADHGVRVFTADIIYHLFDQFTAYMKEVESENQAQAESTVVFPVVLEVMKEHIFRMKDPIVIGVTVKEGILRKGTPLVCFEKGNIPIGEVTGLELNNKDVNEARAGQQVCIKIEPRPGQAPVTYGRQFDHTVTLQSRLSRPAIDVLKTNFKDYLSQDDWKCVIKLKKMQDII</sequence>